<reference evidence="3" key="1">
    <citation type="submission" date="2018-05" db="EMBL/GenBank/DDBJ databases">
        <authorList>
            <person name="Lanie J.A."/>
            <person name="Ng W.-L."/>
            <person name="Kazmierczak K.M."/>
            <person name="Andrzejewski T.M."/>
            <person name="Davidsen T.M."/>
            <person name="Wayne K.J."/>
            <person name="Tettelin H."/>
            <person name="Glass J.I."/>
            <person name="Rusch D."/>
            <person name="Podicherti R."/>
            <person name="Tsui H.-C.T."/>
            <person name="Winkler M.E."/>
        </authorList>
    </citation>
    <scope>NUCLEOTIDE SEQUENCE</scope>
</reference>
<feature type="non-terminal residue" evidence="3">
    <location>
        <position position="365"/>
    </location>
</feature>
<gene>
    <name evidence="3" type="ORF">METZ01_LOCUS315356</name>
</gene>
<dbReference type="Pfam" id="PF07587">
    <property type="entry name" value="PSD1"/>
    <property type="match status" value="1"/>
</dbReference>
<evidence type="ECO:0000259" key="1">
    <source>
        <dbReference type="Pfam" id="PF07583"/>
    </source>
</evidence>
<dbReference type="PANTHER" id="PTHR35889">
    <property type="entry name" value="CYCLOINULO-OLIGOSACCHARIDE FRUCTANOTRANSFERASE-RELATED"/>
    <property type="match status" value="1"/>
</dbReference>
<evidence type="ECO:0000259" key="2">
    <source>
        <dbReference type="Pfam" id="PF07587"/>
    </source>
</evidence>
<feature type="domain" description="DUF1553" evidence="2">
    <location>
        <begin position="298"/>
        <end position="364"/>
    </location>
</feature>
<proteinExistence type="predicted"/>
<dbReference type="Pfam" id="PF07583">
    <property type="entry name" value="PSCyt2"/>
    <property type="match status" value="1"/>
</dbReference>
<evidence type="ECO:0008006" key="4">
    <source>
        <dbReference type="Google" id="ProtNLM"/>
    </source>
</evidence>
<protein>
    <recommendedName>
        <fullName evidence="4">DUF1549 domain-containing protein</fullName>
    </recommendedName>
</protein>
<evidence type="ECO:0000313" key="3">
    <source>
        <dbReference type="EMBL" id="SVC62502.1"/>
    </source>
</evidence>
<sequence length="365" mass="41269">DATHIATYEANDKEIAEVDDTGHVTFFEQPGDVSVMIRYLGQVSVYQASVPLGAPVAKTPQPRNFIDNLVFEKLKRVGMPPSMVSDDATFIRRVSIDIAGRLPTDAEAEAFLKSTDPAKRDKFISGLLASTDYADYFANKWGALLRNKRTNTSAMRGNYAFHGWIRDSLHKNMRYDEFTRNVLAASGDMAQNPGAFWYREVKTMQTQMEDSAQLFLGTRMQCAQCHHHPFEKWSQKDYYSFSAFFSTVGRKAGRNPGEEIIYHTRKVAQTANKKDGGTVKATGLGDDPLDLTADDDPRHALVDWMSQPSNKFFAHTLVNRYWKHFFSRGLVEPEDDMRETNPAVNPDLLEALAQHFIKSGFDMKD</sequence>
<dbReference type="InterPro" id="IPR022655">
    <property type="entry name" value="DUF1553"/>
</dbReference>
<dbReference type="AlphaFoldDB" id="A0A382NS06"/>
<accession>A0A382NS06</accession>
<name>A0A382NS06_9ZZZZ</name>
<organism evidence="3">
    <name type="scientific">marine metagenome</name>
    <dbReference type="NCBI Taxonomy" id="408172"/>
    <lineage>
        <taxon>unclassified sequences</taxon>
        <taxon>metagenomes</taxon>
        <taxon>ecological metagenomes</taxon>
    </lineage>
</organism>
<dbReference type="PANTHER" id="PTHR35889:SF3">
    <property type="entry name" value="F-BOX DOMAIN-CONTAINING PROTEIN"/>
    <property type="match status" value="1"/>
</dbReference>
<feature type="non-terminal residue" evidence="3">
    <location>
        <position position="1"/>
    </location>
</feature>
<dbReference type="InterPro" id="IPR011444">
    <property type="entry name" value="DUF1549"/>
</dbReference>
<feature type="domain" description="DUF1549" evidence="1">
    <location>
        <begin position="66"/>
        <end position="248"/>
    </location>
</feature>
<dbReference type="EMBL" id="UINC01101583">
    <property type="protein sequence ID" value="SVC62502.1"/>
    <property type="molecule type" value="Genomic_DNA"/>
</dbReference>